<name>A0A4Y6UGN2_9PROT</name>
<feature type="domain" description="Pyrroline-5-carboxylate reductase catalytic N-terminal" evidence="3">
    <location>
        <begin position="37"/>
        <end position="128"/>
    </location>
</feature>
<evidence type="ECO:0000313" key="4">
    <source>
        <dbReference type="EMBL" id="QDH16732.1"/>
    </source>
</evidence>
<gene>
    <name evidence="4" type="ORF">E3D00_03485</name>
</gene>
<evidence type="ECO:0000313" key="5">
    <source>
        <dbReference type="Proteomes" id="UP000316313"/>
    </source>
</evidence>
<dbReference type="InterPro" id="IPR036291">
    <property type="entry name" value="NAD(P)-bd_dom_sf"/>
</dbReference>
<dbReference type="InterPro" id="IPR051267">
    <property type="entry name" value="STEAP_metalloreductase"/>
</dbReference>
<accession>A0A4Y6UGN2</accession>
<dbReference type="PANTHER" id="PTHR14239">
    <property type="entry name" value="DUDULIN-RELATED"/>
    <property type="match status" value="1"/>
</dbReference>
<dbReference type="RefSeq" id="WP_141459972.1">
    <property type="nucleotide sequence ID" value="NZ_CP038141.1"/>
</dbReference>
<feature type="chain" id="PRO_5021341370" evidence="2">
    <location>
        <begin position="25"/>
        <end position="241"/>
    </location>
</feature>
<evidence type="ECO:0000259" key="3">
    <source>
        <dbReference type="Pfam" id="PF03807"/>
    </source>
</evidence>
<dbReference type="Pfam" id="PF03807">
    <property type="entry name" value="F420_oxidored"/>
    <property type="match status" value="1"/>
</dbReference>
<feature type="signal peptide" evidence="2">
    <location>
        <begin position="1"/>
        <end position="24"/>
    </location>
</feature>
<dbReference type="KEGG" id="ssam:E3D00_03485"/>
<dbReference type="SUPFAM" id="SSF51735">
    <property type="entry name" value="NAD(P)-binding Rossmann-fold domains"/>
    <property type="match status" value="1"/>
</dbReference>
<proteinExistence type="predicted"/>
<keyword evidence="2" id="KW-0732">Signal</keyword>
<evidence type="ECO:0000256" key="2">
    <source>
        <dbReference type="SAM" id="SignalP"/>
    </source>
</evidence>
<protein>
    <submittedName>
        <fullName evidence="4">Oxidoreductase</fullName>
    </submittedName>
</protein>
<dbReference type="AlphaFoldDB" id="A0A4Y6UGN2"/>
<sequence length="241" mass="25363">MTTFPLRRRPFLAAMAGLAAINVASGLSEVEAAPSITIGIIGVGDVGSTLAELWVKAGYQVILSARDEADAQKEAQILGSLASAGTPVEVANKASIIVLAVPYKAIPELGQALNRTLMDKIVIDPSNPYPWRDGEIAQEALKLGAGVVTQRYFPSAHVVRAFNSIDMSTLREEAHRSAPLLAIPVAGDDAHAVHQVEQLVTVAGFEPVLVGGLDKARLFQPGSDGFEVKESAAGLKQALHL</sequence>
<dbReference type="InterPro" id="IPR006311">
    <property type="entry name" value="TAT_signal"/>
</dbReference>
<reference evidence="4 5" key="1">
    <citation type="submission" date="2019-03" db="EMBL/GenBank/DDBJ databases">
        <title>The complete genome sequence of Swingsia samuiensis NBRC107927(T).</title>
        <authorList>
            <person name="Chua K.-O."/>
            <person name="Chan K.-G."/>
            <person name="See-Too W.-S."/>
        </authorList>
    </citation>
    <scope>NUCLEOTIDE SEQUENCE [LARGE SCALE GENOMIC DNA]</scope>
    <source>
        <strain evidence="4 5">AH83</strain>
    </source>
</reference>
<keyword evidence="5" id="KW-1185">Reference proteome</keyword>
<keyword evidence="1" id="KW-0560">Oxidoreductase</keyword>
<dbReference type="GO" id="GO:0016491">
    <property type="term" value="F:oxidoreductase activity"/>
    <property type="evidence" value="ECO:0007669"/>
    <property type="project" value="UniProtKB-KW"/>
</dbReference>
<dbReference type="PROSITE" id="PS51318">
    <property type="entry name" value="TAT"/>
    <property type="match status" value="1"/>
</dbReference>
<evidence type="ECO:0000256" key="1">
    <source>
        <dbReference type="ARBA" id="ARBA00023002"/>
    </source>
</evidence>
<dbReference type="EMBL" id="CP038141">
    <property type="protein sequence ID" value="QDH16732.1"/>
    <property type="molecule type" value="Genomic_DNA"/>
</dbReference>
<dbReference type="OrthoDB" id="7557417at2"/>
<dbReference type="Gene3D" id="3.40.50.720">
    <property type="entry name" value="NAD(P)-binding Rossmann-like Domain"/>
    <property type="match status" value="1"/>
</dbReference>
<organism evidence="4 5">
    <name type="scientific">Swingsia samuiensis</name>
    <dbReference type="NCBI Taxonomy" id="1293412"/>
    <lineage>
        <taxon>Bacteria</taxon>
        <taxon>Pseudomonadati</taxon>
        <taxon>Pseudomonadota</taxon>
        <taxon>Alphaproteobacteria</taxon>
        <taxon>Acetobacterales</taxon>
        <taxon>Acetobacteraceae</taxon>
        <taxon>Swingsia</taxon>
    </lineage>
</organism>
<dbReference type="InterPro" id="IPR028939">
    <property type="entry name" value="P5C_Rdtase_cat_N"/>
</dbReference>
<dbReference type="Proteomes" id="UP000316313">
    <property type="component" value="Chromosome"/>
</dbReference>